<protein>
    <recommendedName>
        <fullName evidence="2">serine O-acetyltransferase</fullName>
        <ecNumber evidence="2">2.3.1.30</ecNumber>
    </recommendedName>
</protein>
<dbReference type="Gene3D" id="1.10.3130.10">
    <property type="entry name" value="serine acetyltransferase, domain 1"/>
    <property type="match status" value="1"/>
</dbReference>
<evidence type="ECO:0000256" key="6">
    <source>
        <dbReference type="ARBA" id="ARBA00049486"/>
    </source>
</evidence>
<organism evidence="7">
    <name type="scientific">marine sediment metagenome</name>
    <dbReference type="NCBI Taxonomy" id="412755"/>
    <lineage>
        <taxon>unclassified sequences</taxon>
        <taxon>metagenomes</taxon>
        <taxon>ecological metagenomes</taxon>
    </lineage>
</organism>
<dbReference type="GO" id="GO:0009001">
    <property type="term" value="F:serine O-acetyltransferase activity"/>
    <property type="evidence" value="ECO:0007669"/>
    <property type="project" value="UniProtKB-EC"/>
</dbReference>
<evidence type="ECO:0000256" key="5">
    <source>
        <dbReference type="ARBA" id="ARBA00023315"/>
    </source>
</evidence>
<reference evidence="7" key="1">
    <citation type="journal article" date="2015" name="Nature">
        <title>Complex archaea that bridge the gap between prokaryotes and eukaryotes.</title>
        <authorList>
            <person name="Spang A."/>
            <person name="Saw J.H."/>
            <person name="Jorgensen S.L."/>
            <person name="Zaremba-Niedzwiedzka K."/>
            <person name="Martijn J."/>
            <person name="Lind A.E."/>
            <person name="van Eijk R."/>
            <person name="Schleper C."/>
            <person name="Guy L."/>
            <person name="Ettema T.J."/>
        </authorList>
    </citation>
    <scope>NUCLEOTIDE SEQUENCE</scope>
</reference>
<dbReference type="EMBL" id="LAZR01006137">
    <property type="protein sequence ID" value="KKM94456.1"/>
    <property type="molecule type" value="Genomic_DNA"/>
</dbReference>
<evidence type="ECO:0000256" key="2">
    <source>
        <dbReference type="ARBA" id="ARBA00013266"/>
    </source>
</evidence>
<dbReference type="GO" id="GO:0006535">
    <property type="term" value="P:cysteine biosynthetic process from serine"/>
    <property type="evidence" value="ECO:0007669"/>
    <property type="project" value="InterPro"/>
</dbReference>
<dbReference type="FunFam" id="2.160.10.10:FF:000007">
    <property type="entry name" value="Serine acetyltransferase"/>
    <property type="match status" value="1"/>
</dbReference>
<gene>
    <name evidence="7" type="ORF">LCGC14_1198180</name>
</gene>
<comment type="similarity">
    <text evidence="1">Belongs to the transferase hexapeptide repeat family.</text>
</comment>
<dbReference type="Gene3D" id="2.160.10.10">
    <property type="entry name" value="Hexapeptide repeat proteins"/>
    <property type="match status" value="1"/>
</dbReference>
<dbReference type="InterPro" id="IPR053376">
    <property type="entry name" value="Serine_acetyltransferase"/>
</dbReference>
<dbReference type="GO" id="GO:0005737">
    <property type="term" value="C:cytoplasm"/>
    <property type="evidence" value="ECO:0007669"/>
    <property type="project" value="InterPro"/>
</dbReference>
<dbReference type="InterPro" id="IPR018357">
    <property type="entry name" value="Hexapep_transf_CS"/>
</dbReference>
<sequence>MEDYEKCLNCGKCLDSKEKGHYNYCSGCILDLHFKTKNLDHEVMDRNLQKILDFFESDVTSAFKKDPAAHSLIEVLTSYPGIKAILIYRIAHFFWVLGMPFVPRYLSEIARQLTGIEIHPGAVIGKDFFIDHGGGVVIGETSIIGNNVTLFQGVSLGGVSTDPVKRHPTLGNNIVIGAGAKLLGPIMIGDNVRVGANSVVVNDVPPHSVVVGIPGKVISQKGEKIERIDLRHGNLPDPFAIALSTLNSRLEYLESKVGDLKTPKDDEIEIFFGEYGGGI</sequence>
<evidence type="ECO:0000313" key="7">
    <source>
        <dbReference type="EMBL" id="KKM94456.1"/>
    </source>
</evidence>
<proteinExistence type="inferred from homology"/>
<dbReference type="NCBIfam" id="NF041874">
    <property type="entry name" value="EPS_EpsC"/>
    <property type="match status" value="1"/>
</dbReference>
<comment type="catalytic activity">
    <reaction evidence="6">
        <text>L-serine + acetyl-CoA = O-acetyl-L-serine + CoA</text>
        <dbReference type="Rhea" id="RHEA:24560"/>
        <dbReference type="ChEBI" id="CHEBI:33384"/>
        <dbReference type="ChEBI" id="CHEBI:57287"/>
        <dbReference type="ChEBI" id="CHEBI:57288"/>
        <dbReference type="ChEBI" id="CHEBI:58340"/>
        <dbReference type="EC" id="2.3.1.30"/>
    </reaction>
</comment>
<dbReference type="Pfam" id="PF00132">
    <property type="entry name" value="Hexapep"/>
    <property type="match status" value="1"/>
</dbReference>
<dbReference type="EC" id="2.3.1.30" evidence="2"/>
<dbReference type="InterPro" id="IPR045304">
    <property type="entry name" value="LbH_SAT"/>
</dbReference>
<dbReference type="SUPFAM" id="SSF51161">
    <property type="entry name" value="Trimeric LpxA-like enzymes"/>
    <property type="match status" value="1"/>
</dbReference>
<dbReference type="PROSITE" id="PS00101">
    <property type="entry name" value="HEXAPEP_TRANSFERASES"/>
    <property type="match status" value="1"/>
</dbReference>
<comment type="caution">
    <text evidence="7">The sequence shown here is derived from an EMBL/GenBank/DDBJ whole genome shotgun (WGS) entry which is preliminary data.</text>
</comment>
<dbReference type="NCBIfam" id="TIGR01172">
    <property type="entry name" value="cysE"/>
    <property type="match status" value="1"/>
</dbReference>
<evidence type="ECO:0000256" key="3">
    <source>
        <dbReference type="ARBA" id="ARBA00022605"/>
    </source>
</evidence>
<dbReference type="PANTHER" id="PTHR42811">
    <property type="entry name" value="SERINE ACETYLTRANSFERASE"/>
    <property type="match status" value="1"/>
</dbReference>
<dbReference type="InterPro" id="IPR001451">
    <property type="entry name" value="Hexapep"/>
</dbReference>
<evidence type="ECO:0000256" key="4">
    <source>
        <dbReference type="ARBA" id="ARBA00022679"/>
    </source>
</evidence>
<dbReference type="InterPro" id="IPR042122">
    <property type="entry name" value="Ser_AcTrfase_N_sf"/>
</dbReference>
<dbReference type="CDD" id="cd03354">
    <property type="entry name" value="LbH_SAT"/>
    <property type="match status" value="1"/>
</dbReference>
<keyword evidence="5" id="KW-0012">Acyltransferase</keyword>
<dbReference type="AlphaFoldDB" id="A0A0F9M516"/>
<dbReference type="InterPro" id="IPR011004">
    <property type="entry name" value="Trimer_LpxA-like_sf"/>
</dbReference>
<keyword evidence="3" id="KW-0028">Amino-acid biosynthesis</keyword>
<accession>A0A0F9M516</accession>
<dbReference type="InterPro" id="IPR005881">
    <property type="entry name" value="Ser_O-AcTrfase"/>
</dbReference>
<name>A0A0F9M516_9ZZZZ</name>
<evidence type="ECO:0000256" key="1">
    <source>
        <dbReference type="ARBA" id="ARBA00007274"/>
    </source>
</evidence>
<keyword evidence="4" id="KW-0808">Transferase</keyword>